<evidence type="ECO:0000313" key="23">
    <source>
        <dbReference type="Proteomes" id="UP000005953"/>
    </source>
</evidence>
<dbReference type="Proteomes" id="UP000005953">
    <property type="component" value="Unassembled WGS sequence"/>
</dbReference>
<evidence type="ECO:0000313" key="22">
    <source>
        <dbReference type="EMBL" id="EAR11077.1"/>
    </source>
</evidence>
<evidence type="ECO:0000256" key="12">
    <source>
        <dbReference type="ARBA" id="ARBA00023002"/>
    </source>
</evidence>
<feature type="domain" description="Glutamine amidotransferase type-2" evidence="21">
    <location>
        <begin position="23"/>
        <end position="422"/>
    </location>
</feature>
<dbReference type="FunFam" id="3.20.20.70:FF:000053">
    <property type="entry name" value="Glutamate synthase large subunit"/>
    <property type="match status" value="1"/>
</dbReference>
<dbReference type="SUPFAM" id="SSF69336">
    <property type="entry name" value="Alpha subunit of glutamate synthase, C-terminal domain"/>
    <property type="match status" value="1"/>
</dbReference>
<dbReference type="CDD" id="cd00982">
    <property type="entry name" value="gltB_C"/>
    <property type="match status" value="1"/>
</dbReference>
<dbReference type="Pfam" id="PF01645">
    <property type="entry name" value="Glu_synthase"/>
    <property type="match status" value="1"/>
</dbReference>
<dbReference type="STRING" id="314283.MED297_19357"/>
<evidence type="ECO:0000256" key="17">
    <source>
        <dbReference type="ARBA" id="ARBA00037898"/>
    </source>
</evidence>
<keyword evidence="13" id="KW-0408">Iron</keyword>
<proteinExistence type="inferred from homology"/>
<dbReference type="EC" id="1.4.1.13" evidence="5"/>
<evidence type="ECO:0000256" key="8">
    <source>
        <dbReference type="ARBA" id="ARBA00022643"/>
    </source>
</evidence>
<dbReference type="PANTHER" id="PTHR11938">
    <property type="entry name" value="FAD NADPH DEHYDROGENASE/OXIDOREDUCTASE"/>
    <property type="match status" value="1"/>
</dbReference>
<dbReference type="FunFam" id="3.20.20.70:FF:000031">
    <property type="entry name" value="Glutamate synthase 1 [NADH]"/>
    <property type="match status" value="1"/>
</dbReference>
<accession>A4B8X6</accession>
<evidence type="ECO:0000259" key="21">
    <source>
        <dbReference type="PROSITE" id="PS51278"/>
    </source>
</evidence>
<evidence type="ECO:0000256" key="16">
    <source>
        <dbReference type="ARBA" id="ARBA00023291"/>
    </source>
</evidence>
<evidence type="ECO:0000256" key="2">
    <source>
        <dbReference type="ARBA" id="ARBA00001927"/>
    </source>
</evidence>
<evidence type="ECO:0000256" key="1">
    <source>
        <dbReference type="ARBA" id="ARBA00001917"/>
    </source>
</evidence>
<dbReference type="InterPro" id="IPR013785">
    <property type="entry name" value="Aldolase_TIM"/>
</dbReference>
<dbReference type="PROSITE" id="PS51278">
    <property type="entry name" value="GATASE_TYPE_2"/>
    <property type="match status" value="1"/>
</dbReference>
<keyword evidence="14" id="KW-0411">Iron-sulfur</keyword>
<evidence type="ECO:0000256" key="20">
    <source>
        <dbReference type="ARBA" id="ARBA00079921"/>
    </source>
</evidence>
<keyword evidence="11" id="KW-0315">Glutamine amidotransferase</keyword>
<keyword evidence="15" id="KW-0314">Glutamate biosynthesis</keyword>
<dbReference type="Gene3D" id="3.20.20.70">
    <property type="entry name" value="Aldolase class I"/>
    <property type="match status" value="2"/>
</dbReference>
<dbReference type="InterPro" id="IPR002932">
    <property type="entry name" value="Glu_synthdom"/>
</dbReference>
<dbReference type="Pfam" id="PF01493">
    <property type="entry name" value="GXGXG"/>
    <property type="match status" value="1"/>
</dbReference>
<reference evidence="22 23" key="1">
    <citation type="submission" date="2006-02" db="EMBL/GenBank/DDBJ databases">
        <authorList>
            <person name="Pinhassi J."/>
            <person name="Pedros-Alio C."/>
            <person name="Ferriera S."/>
            <person name="Johnson J."/>
            <person name="Kravitz S."/>
            <person name="Halpern A."/>
            <person name="Remington K."/>
            <person name="Beeson K."/>
            <person name="Tran B."/>
            <person name="Rogers Y.-H."/>
            <person name="Friedman R."/>
            <person name="Venter J.C."/>
        </authorList>
    </citation>
    <scope>NUCLEOTIDE SEQUENCE [LARGE SCALE GENOMIC DNA]</scope>
    <source>
        <strain evidence="22 23">MED297</strain>
    </source>
</reference>
<dbReference type="CDD" id="cd00713">
    <property type="entry name" value="GltS"/>
    <property type="match status" value="1"/>
</dbReference>
<dbReference type="InterPro" id="IPR017932">
    <property type="entry name" value="GATase_2_dom"/>
</dbReference>
<sequence length="1542" mass="171286">MWKTIMKQQHPGLYRPEFEHDACGIGFVANLKGRKSHDVIENALTMLTTMEHRGGTGVDIASGDGAGVLIQIPHELFSDEAEKLEMPLPAFGEYGVGMVFFPADDSKREETRAILERNISKLGLKLLGYRDVPCDNSMIGKAARDQEPKIEQVFVQNTNCKTQQQFERKLYVLRNYTTHLIQETVTNIGDDFYFASFSSRTLVYKGQLTTAQVRQYYLDLQDERTVSALAMFHSRFATNTFPHWRRAQPFRYLSHNGEINTVKGNINWLEARQALFESINFTSEEMDMLLPVYDRNMSDSANLDMMVELLVLSGRPLAQAMMMVVPEAWQSQDDMDPVKRAFYEYYACIMEPWDGPASISFTDGNVIGATLDRNGLRPSRYSVTEDGMVVMGSETGALILDQSKVVEKGRLQPGKIFICDLNEGRIISDDEVKHEVCTSQDYVSWVEQEKIVLDDLPTPEVKVEHPLLSNLQKRQRAFGFSNEDLNVILADMVKSKKEPLGSMGTDTPFAVLSDRPQHLSHYFKQLFAQVTNPPIDPIREEMVMSLRTYIGGDLNLLDETAQHCHKLEIKQPVLNNEQLMKLRYIDHRHFQTRTIPTTFRATGERGEMERALERICRYAVDAVNDGFQIILLSDRDIDTDHVAIPSVLATSAVHHHLIKAGLRADCDIVGEFGDVRETHHFATVLGFGASAVNPYMAIESLMELRNDGVIDSELDDVQVFDAYAKAVNSGLLKIFSKMGISTLQSYQGAQIFEALGIRQDVVDKYFTGTVSRIEGIGLDEIAEESLAKHRQGYPQEDRIFTEEVLPSGGEYAWRHDGERHLFNPTTIRLLQHSTEQNNVEKFKEYCRNVDDQSKDLYTLRGLLKFKSDRQPVSIDEVEPVENIFKRFATGAMSFGSISWEAHTTLAMAMNRIGGKSNSGEGGEDPIRFKPLANGDNMISKIKQVASGRFGVTSHYLTNAEELQIKMAQGAKPGEGGQLPGHKVDGWIGKTRGSTPGVGLISPPPHHDIYSIEDLAQLIYDLKNANRDARVNVKLVSEAGVGTIASGVCKAYADVVLIAGHDGGTGASPLSSIKHAGLPWELGLAETHQTLVQNGLRSRITVQADGQMKTPRDLAIATLLGAEEWGIATAALVVEGCIMMRKCHLNTCPAGIATQDKTLRDRYQGKVENVVNFFTMMAEGLREIMAELGFRSINEMVGQVQCLQPRSDVEHWKYQHVDLSPVLFKAESMTEDDTLYQSIAQKHLIDDILDRRMIDDAVKALEGQEVVELDYDIRNIDRSVGTMLSNEISKRYDADGLPDGTIRVKFNGSAGQSFAAFAAKGIRFELEGDANDYFGKGLSGGQLIVYPDKKAPFEPSENILIGNVAFFGGTSGKAFVRGRAGERFCVRNSGVTAVVEGVGDHGCEYMTGGMAVILGETGRNFAAGMSGGVAYVLDADKALAANCNMEMVQLEALDENDDSKLKALVEEHYATTGSDVAKRLLDDWIGALEQFVKVMPVDYKRMQGYMTQARDSGKYDTEDDIAAAAFDMHIANLNQPKPTAAKA</sequence>
<evidence type="ECO:0000256" key="11">
    <source>
        <dbReference type="ARBA" id="ARBA00022962"/>
    </source>
</evidence>
<keyword evidence="12" id="KW-0560">Oxidoreductase</keyword>
<dbReference type="EMBL" id="AAOE01000001">
    <property type="protein sequence ID" value="EAR11077.1"/>
    <property type="molecule type" value="Genomic_DNA"/>
</dbReference>
<dbReference type="SUPFAM" id="SSF51395">
    <property type="entry name" value="FMN-linked oxidoreductases"/>
    <property type="match status" value="1"/>
</dbReference>
<protein>
    <recommendedName>
        <fullName evidence="19">Glutamate synthase [NADPH] large chain</fullName>
        <ecNumber evidence="5">1.4.1.13</ecNumber>
    </recommendedName>
    <alternativeName>
        <fullName evidence="20">Glutamate synthase subunit alpha</fullName>
    </alternativeName>
</protein>
<dbReference type="FunFam" id="2.160.20.60:FF:000001">
    <property type="entry name" value="Glutamate synthase, large subunit"/>
    <property type="match status" value="1"/>
</dbReference>
<keyword evidence="8" id="KW-0288">FMN</keyword>
<keyword evidence="6" id="KW-0028">Amino-acid biosynthesis</keyword>
<dbReference type="GO" id="GO:0004355">
    <property type="term" value="F:glutamate synthase (NADPH) activity"/>
    <property type="evidence" value="ECO:0007669"/>
    <property type="project" value="UniProtKB-EC"/>
</dbReference>
<dbReference type="InterPro" id="IPR002489">
    <property type="entry name" value="Glu_synth_asu_C"/>
</dbReference>
<dbReference type="GO" id="GO:0019676">
    <property type="term" value="P:ammonia assimilation cycle"/>
    <property type="evidence" value="ECO:0007669"/>
    <property type="project" value="TreeGrafter"/>
</dbReference>
<comment type="caution">
    <text evidence="22">The sequence shown here is derived from an EMBL/GenBank/DDBJ whole genome shotgun (WGS) entry which is preliminary data.</text>
</comment>
<dbReference type="GO" id="GO:0051538">
    <property type="term" value="F:3 iron, 4 sulfur cluster binding"/>
    <property type="evidence" value="ECO:0007669"/>
    <property type="project" value="UniProtKB-KW"/>
</dbReference>
<comment type="similarity">
    <text evidence="4">Belongs to the glutamate synthase family.</text>
</comment>
<evidence type="ECO:0000256" key="4">
    <source>
        <dbReference type="ARBA" id="ARBA00009716"/>
    </source>
</evidence>
<keyword evidence="16" id="KW-0003">3Fe-4S</keyword>
<comment type="cofactor">
    <cofactor evidence="3">
        <name>FAD</name>
        <dbReference type="ChEBI" id="CHEBI:57692"/>
    </cofactor>
</comment>
<keyword evidence="9" id="KW-0479">Metal-binding</keyword>
<evidence type="ECO:0000256" key="10">
    <source>
        <dbReference type="ARBA" id="ARBA00022827"/>
    </source>
</evidence>
<dbReference type="Gene3D" id="3.60.20.10">
    <property type="entry name" value="Glutamine Phosphoribosylpyrophosphate, subunit 1, domain 1"/>
    <property type="match status" value="1"/>
</dbReference>
<dbReference type="Pfam" id="PF04898">
    <property type="entry name" value="Glu_syn_central"/>
    <property type="match status" value="1"/>
</dbReference>
<comment type="cofactor">
    <cofactor evidence="2">
        <name>[3Fe-4S] cluster</name>
        <dbReference type="ChEBI" id="CHEBI:21137"/>
    </cofactor>
</comment>
<dbReference type="GO" id="GO:0006537">
    <property type="term" value="P:glutamate biosynthetic process"/>
    <property type="evidence" value="ECO:0007669"/>
    <property type="project" value="UniProtKB-KW"/>
</dbReference>
<organism evidence="22 23">
    <name type="scientific">Reinekea blandensis MED297</name>
    <dbReference type="NCBI Taxonomy" id="314283"/>
    <lineage>
        <taxon>Bacteria</taxon>
        <taxon>Pseudomonadati</taxon>
        <taxon>Pseudomonadota</taxon>
        <taxon>Gammaproteobacteria</taxon>
        <taxon>Oceanospirillales</taxon>
        <taxon>Saccharospirillaceae</taxon>
        <taxon>Reinekea</taxon>
    </lineage>
</organism>
<evidence type="ECO:0000256" key="18">
    <source>
        <dbReference type="ARBA" id="ARBA00048151"/>
    </source>
</evidence>
<evidence type="ECO:0000256" key="5">
    <source>
        <dbReference type="ARBA" id="ARBA00012079"/>
    </source>
</evidence>
<dbReference type="Gene3D" id="2.160.20.60">
    <property type="entry name" value="Glutamate synthase, alpha subunit, C-terminal domain"/>
    <property type="match status" value="1"/>
</dbReference>
<evidence type="ECO:0000256" key="14">
    <source>
        <dbReference type="ARBA" id="ARBA00023014"/>
    </source>
</evidence>
<dbReference type="Pfam" id="PF00310">
    <property type="entry name" value="GATase_2"/>
    <property type="match status" value="1"/>
</dbReference>
<dbReference type="NCBIfam" id="NF008730">
    <property type="entry name" value="PRK11750.1"/>
    <property type="match status" value="1"/>
</dbReference>
<dbReference type="GO" id="GO:0046872">
    <property type="term" value="F:metal ion binding"/>
    <property type="evidence" value="ECO:0007669"/>
    <property type="project" value="UniProtKB-KW"/>
</dbReference>
<name>A4B8X6_9GAMM</name>
<evidence type="ECO:0000256" key="6">
    <source>
        <dbReference type="ARBA" id="ARBA00022605"/>
    </source>
</evidence>
<dbReference type="InterPro" id="IPR006982">
    <property type="entry name" value="Glu_synth_centr_N"/>
</dbReference>
<gene>
    <name evidence="22" type="ORF">MED297_19357</name>
</gene>
<dbReference type="HOGENOM" id="CLU_000422_8_2_6"/>
<comment type="pathway">
    <text evidence="17">Amino-acid biosynthesis; L-glutamate biosynthesis via GLT pathway; L-glutamate from 2-oxoglutarate and L-glutamine (NADP(+) route): step 1/1.</text>
</comment>
<evidence type="ECO:0000256" key="7">
    <source>
        <dbReference type="ARBA" id="ARBA00022630"/>
    </source>
</evidence>
<dbReference type="InterPro" id="IPR050711">
    <property type="entry name" value="ET-N_metabolism_enzyme"/>
</dbReference>
<comment type="cofactor">
    <cofactor evidence="1">
        <name>FMN</name>
        <dbReference type="ChEBI" id="CHEBI:58210"/>
    </cofactor>
</comment>
<evidence type="ECO:0000256" key="9">
    <source>
        <dbReference type="ARBA" id="ARBA00022723"/>
    </source>
</evidence>
<keyword evidence="23" id="KW-1185">Reference proteome</keyword>
<dbReference type="SUPFAM" id="SSF56235">
    <property type="entry name" value="N-terminal nucleophile aminohydrolases (Ntn hydrolases)"/>
    <property type="match status" value="1"/>
</dbReference>
<dbReference type="PANTHER" id="PTHR11938:SF133">
    <property type="entry name" value="GLUTAMATE SYNTHASE (NADH)"/>
    <property type="match status" value="1"/>
</dbReference>
<dbReference type="InterPro" id="IPR036485">
    <property type="entry name" value="Glu_synth_asu_C_sf"/>
</dbReference>
<evidence type="ECO:0000256" key="13">
    <source>
        <dbReference type="ARBA" id="ARBA00023004"/>
    </source>
</evidence>
<evidence type="ECO:0000256" key="19">
    <source>
        <dbReference type="ARBA" id="ARBA00072108"/>
    </source>
</evidence>
<keyword evidence="10" id="KW-0274">FAD</keyword>
<evidence type="ECO:0000256" key="15">
    <source>
        <dbReference type="ARBA" id="ARBA00023164"/>
    </source>
</evidence>
<dbReference type="FunFam" id="3.60.20.10:FF:000001">
    <property type="entry name" value="Glutamate synthase, large subunit"/>
    <property type="match status" value="1"/>
</dbReference>
<dbReference type="CDD" id="cd02808">
    <property type="entry name" value="GltS_FMN"/>
    <property type="match status" value="1"/>
</dbReference>
<dbReference type="InterPro" id="IPR029055">
    <property type="entry name" value="Ntn_hydrolases_N"/>
</dbReference>
<keyword evidence="7" id="KW-0285">Flavoprotein</keyword>
<comment type="catalytic activity">
    <reaction evidence="18">
        <text>2 L-glutamate + NADP(+) = L-glutamine + 2-oxoglutarate + NADPH + H(+)</text>
        <dbReference type="Rhea" id="RHEA:15501"/>
        <dbReference type="ChEBI" id="CHEBI:15378"/>
        <dbReference type="ChEBI" id="CHEBI:16810"/>
        <dbReference type="ChEBI" id="CHEBI:29985"/>
        <dbReference type="ChEBI" id="CHEBI:57783"/>
        <dbReference type="ChEBI" id="CHEBI:58349"/>
        <dbReference type="ChEBI" id="CHEBI:58359"/>
        <dbReference type="EC" id="1.4.1.13"/>
    </reaction>
</comment>
<evidence type="ECO:0000256" key="3">
    <source>
        <dbReference type="ARBA" id="ARBA00001974"/>
    </source>
</evidence>